<organism evidence="3 4">
    <name type="scientific">Perkinsus olseni</name>
    <name type="common">Perkinsus atlanticus</name>
    <dbReference type="NCBI Taxonomy" id="32597"/>
    <lineage>
        <taxon>Eukaryota</taxon>
        <taxon>Sar</taxon>
        <taxon>Alveolata</taxon>
        <taxon>Perkinsozoa</taxon>
        <taxon>Perkinsea</taxon>
        <taxon>Perkinsida</taxon>
        <taxon>Perkinsidae</taxon>
        <taxon>Perkinsus</taxon>
    </lineage>
</organism>
<evidence type="ECO:0000256" key="2">
    <source>
        <dbReference type="SAM" id="SignalP"/>
    </source>
</evidence>
<evidence type="ECO:0000256" key="1">
    <source>
        <dbReference type="SAM" id="MobiDB-lite"/>
    </source>
</evidence>
<feature type="chain" id="PRO_5029511352" evidence="2">
    <location>
        <begin position="22"/>
        <end position="460"/>
    </location>
</feature>
<feature type="compositionally biased region" description="Low complexity" evidence="1">
    <location>
        <begin position="399"/>
        <end position="410"/>
    </location>
</feature>
<dbReference type="AlphaFoldDB" id="A0A7J6NVI4"/>
<feature type="signal peptide" evidence="2">
    <location>
        <begin position="1"/>
        <end position="21"/>
    </location>
</feature>
<accession>A0A7J6NVI4</accession>
<comment type="caution">
    <text evidence="3">The sequence shown here is derived from an EMBL/GenBank/DDBJ whole genome shotgun (WGS) entry which is preliminary data.</text>
</comment>
<sequence>MAATISIVALPLLLGVLPSSGQPLLQPRNDADSPSLSGRVFAVRSQNQSVAVRFTNSSGVDEVHILFQGLDFGVIQVVLPYYVREYPFVSNLNVHTVRLRWRSESCEKFGKKLEAAGLLDTPDECINSLEYGTDPDDTEKCVIVISQLIDELDTLEEITGQDIPPLTEDFGVRLFLRSASAVLRQHRPQNPYSMIESDFLPDSAWLAECITTEFMTMIYSRDTPPADELVDAINAVFGDAPTVEATVVKVNRLHRIGESHMVEVALKFHFRNQKTRRLLPDSVDTHAKLVGIVADQWPELGGEAKLDFTYVDDVGDRCLFHRDSWKDAVELARRAVVGTMKLPTINIYVSTSPPSPSQDTQEMAAIDLSVAPKRTLESTGSQTTAAKVAKTDKSKRVAAKSAAASGRTKSNATSRKSSPAEAEVVVVKTEASGSKTRRSSRIAAQRGASAVKKETIDMLD</sequence>
<dbReference type="Proteomes" id="UP000541610">
    <property type="component" value="Unassembled WGS sequence"/>
</dbReference>
<gene>
    <name evidence="3" type="ORF">FOZ60_004339</name>
</gene>
<evidence type="ECO:0000313" key="3">
    <source>
        <dbReference type="EMBL" id="KAF4687071.1"/>
    </source>
</evidence>
<dbReference type="OrthoDB" id="478505at2759"/>
<reference evidence="3 4" key="1">
    <citation type="submission" date="2020-04" db="EMBL/GenBank/DDBJ databases">
        <title>Perkinsus olseni comparative genomics.</title>
        <authorList>
            <person name="Bogema D.R."/>
        </authorList>
    </citation>
    <scope>NUCLEOTIDE SEQUENCE [LARGE SCALE GENOMIC DNA]</scope>
    <source>
        <strain evidence="3">00978-12</strain>
    </source>
</reference>
<evidence type="ECO:0000313" key="4">
    <source>
        <dbReference type="Proteomes" id="UP000541610"/>
    </source>
</evidence>
<dbReference type="EMBL" id="JABANP010000198">
    <property type="protein sequence ID" value="KAF4687071.1"/>
    <property type="molecule type" value="Genomic_DNA"/>
</dbReference>
<protein>
    <submittedName>
        <fullName evidence="3">Uncharacterized protein</fullName>
    </submittedName>
</protein>
<feature type="region of interest" description="Disordered" evidence="1">
    <location>
        <begin position="374"/>
        <end position="460"/>
    </location>
</feature>
<keyword evidence="2" id="KW-0732">Signal</keyword>
<feature type="compositionally biased region" description="Basic and acidic residues" evidence="1">
    <location>
        <begin position="451"/>
        <end position="460"/>
    </location>
</feature>
<name>A0A7J6NVI4_PEROL</name>
<proteinExistence type="predicted"/>